<evidence type="ECO:0000313" key="1">
    <source>
        <dbReference type="EMBL" id="GIY62403.1"/>
    </source>
</evidence>
<accession>A0AAV4UXN7</accession>
<evidence type="ECO:0008006" key="3">
    <source>
        <dbReference type="Google" id="ProtNLM"/>
    </source>
</evidence>
<reference evidence="1 2" key="1">
    <citation type="submission" date="2021-06" db="EMBL/GenBank/DDBJ databases">
        <title>Caerostris darwini draft genome.</title>
        <authorList>
            <person name="Kono N."/>
            <person name="Arakawa K."/>
        </authorList>
    </citation>
    <scope>NUCLEOTIDE SEQUENCE [LARGE SCALE GENOMIC DNA]</scope>
</reference>
<organism evidence="1 2">
    <name type="scientific">Caerostris darwini</name>
    <dbReference type="NCBI Taxonomy" id="1538125"/>
    <lineage>
        <taxon>Eukaryota</taxon>
        <taxon>Metazoa</taxon>
        <taxon>Ecdysozoa</taxon>
        <taxon>Arthropoda</taxon>
        <taxon>Chelicerata</taxon>
        <taxon>Arachnida</taxon>
        <taxon>Araneae</taxon>
        <taxon>Araneomorphae</taxon>
        <taxon>Entelegynae</taxon>
        <taxon>Araneoidea</taxon>
        <taxon>Araneidae</taxon>
        <taxon>Caerostris</taxon>
    </lineage>
</organism>
<comment type="caution">
    <text evidence="1">The sequence shown here is derived from an EMBL/GenBank/DDBJ whole genome shotgun (WGS) entry which is preliminary data.</text>
</comment>
<proteinExistence type="predicted"/>
<dbReference type="EMBL" id="BPLQ01012086">
    <property type="protein sequence ID" value="GIY62403.1"/>
    <property type="molecule type" value="Genomic_DNA"/>
</dbReference>
<dbReference type="AlphaFoldDB" id="A0AAV4UXN7"/>
<sequence>MGPTLALASAPGPVSAVVQTAACRARLGDNSLISVAVVVAMPMEQPLLLIGRAEGYRIHARINKSLSLVRTSSDLRMSDAMFF</sequence>
<protein>
    <recommendedName>
        <fullName evidence="3">Secreted protein</fullName>
    </recommendedName>
</protein>
<keyword evidence="2" id="KW-1185">Reference proteome</keyword>
<evidence type="ECO:0000313" key="2">
    <source>
        <dbReference type="Proteomes" id="UP001054837"/>
    </source>
</evidence>
<gene>
    <name evidence="1" type="ORF">CDAR_50391</name>
</gene>
<name>A0AAV4UXN7_9ARAC</name>
<dbReference type="Proteomes" id="UP001054837">
    <property type="component" value="Unassembled WGS sequence"/>
</dbReference>